<protein>
    <submittedName>
        <fullName evidence="3">Uncharacterized protein</fullName>
    </submittedName>
</protein>
<evidence type="ECO:0000313" key="4">
    <source>
        <dbReference type="Proteomes" id="UP000008922"/>
    </source>
</evidence>
<evidence type="ECO:0000256" key="2">
    <source>
        <dbReference type="SAM" id="SignalP"/>
    </source>
</evidence>
<dbReference type="InParanoid" id="E8N1S2"/>
<feature type="chain" id="PRO_5003225219" evidence="2">
    <location>
        <begin position="30"/>
        <end position="245"/>
    </location>
</feature>
<dbReference type="KEGG" id="atm:ANT_06430"/>
<dbReference type="AlphaFoldDB" id="E8N1S2"/>
<dbReference type="STRING" id="926569.ANT_06430"/>
<gene>
    <name evidence="3" type="ordered locus">ANT_06430</name>
</gene>
<dbReference type="Proteomes" id="UP000008922">
    <property type="component" value="Chromosome"/>
</dbReference>
<dbReference type="HOGENOM" id="CLU_1145361_0_0_0"/>
<accession>E8N1S2</accession>
<reference evidence="3 4" key="1">
    <citation type="submission" date="2010-12" db="EMBL/GenBank/DDBJ databases">
        <title>Whole genome sequence of Anaerolinea thermophila UNI-1.</title>
        <authorList>
            <person name="Narita-Yamada S."/>
            <person name="Kishi E."/>
            <person name="Watanabe Y."/>
            <person name="Takasaki K."/>
            <person name="Ankai A."/>
            <person name="Oguchi A."/>
            <person name="Fukui S."/>
            <person name="Takahashi M."/>
            <person name="Yashiro I."/>
            <person name="Hosoyama A."/>
            <person name="Sekiguchi Y."/>
            <person name="Hanada S."/>
            <person name="Fujita N."/>
        </authorList>
    </citation>
    <scope>NUCLEOTIDE SEQUENCE [LARGE SCALE GENOMIC DNA]</scope>
    <source>
        <strain evidence="4">DSM 14523 / JCM 11388 / NBRC 100420 / UNI-1</strain>
    </source>
</reference>
<evidence type="ECO:0000313" key="3">
    <source>
        <dbReference type="EMBL" id="BAJ62677.1"/>
    </source>
</evidence>
<keyword evidence="4" id="KW-1185">Reference proteome</keyword>
<dbReference type="OrthoDB" id="9987376at2"/>
<keyword evidence="2" id="KW-0732">Signal</keyword>
<feature type="signal peptide" evidence="2">
    <location>
        <begin position="1"/>
        <end position="29"/>
    </location>
</feature>
<evidence type="ECO:0000256" key="1">
    <source>
        <dbReference type="SAM" id="MobiDB-lite"/>
    </source>
</evidence>
<dbReference type="RefSeq" id="WP_013559072.1">
    <property type="nucleotide sequence ID" value="NC_014960.1"/>
</dbReference>
<organism evidence="3 4">
    <name type="scientific">Anaerolinea thermophila (strain DSM 14523 / JCM 11388 / NBRC 100420 / UNI-1)</name>
    <dbReference type="NCBI Taxonomy" id="926569"/>
    <lineage>
        <taxon>Bacteria</taxon>
        <taxon>Bacillati</taxon>
        <taxon>Chloroflexota</taxon>
        <taxon>Anaerolineae</taxon>
        <taxon>Anaerolineales</taxon>
        <taxon>Anaerolineaceae</taxon>
        <taxon>Anaerolinea</taxon>
    </lineage>
</organism>
<dbReference type="PROSITE" id="PS51257">
    <property type="entry name" value="PROKAR_LIPOPROTEIN"/>
    <property type="match status" value="1"/>
</dbReference>
<feature type="compositionally biased region" description="Low complexity" evidence="1">
    <location>
        <begin position="32"/>
        <end position="72"/>
    </location>
</feature>
<sequence length="245" mass="26662">MKRLQFHGWMGLLVLTMLVVSACTPPAPAATPTPVSTDTPQPSATATPTATLTLTPTVTATPTQTPTSTLTPTLAPSFEQAKVIELRYQTVGGYQITMVVPAVNAPYNVILGGINFKCSFDEKYPDRLFCFGLAKPPMDQSITLAFLHPDTGKVIYQGKIVLDSRALPTPVPSGYSQYDCPDRGKNVTCEIECRIAPDGVPCMVATCFDACGPYYSVHTCPEDVSQWNMCNDELLREMKSRYNIP</sequence>
<dbReference type="EMBL" id="AP012029">
    <property type="protein sequence ID" value="BAJ62677.1"/>
    <property type="molecule type" value="Genomic_DNA"/>
</dbReference>
<proteinExistence type="predicted"/>
<name>E8N1S2_ANATU</name>
<feature type="region of interest" description="Disordered" evidence="1">
    <location>
        <begin position="28"/>
        <end position="72"/>
    </location>
</feature>